<proteinExistence type="predicted"/>
<organism evidence="1">
    <name type="scientific">Faunusvirus sp</name>
    <dbReference type="NCBI Taxonomy" id="2487766"/>
    <lineage>
        <taxon>Viruses</taxon>
        <taxon>Varidnaviria</taxon>
        <taxon>Bamfordvirae</taxon>
        <taxon>Nucleocytoviricota</taxon>
        <taxon>Megaviricetes</taxon>
        <taxon>Imitervirales</taxon>
        <taxon>Mimiviridae</taxon>
    </lineage>
</organism>
<protein>
    <submittedName>
        <fullName evidence="1">Uncharacterized protein</fullName>
    </submittedName>
</protein>
<gene>
    <name evidence="1" type="ORF">Faunusvirus2_34</name>
</gene>
<dbReference type="EMBL" id="MK072133">
    <property type="protein sequence ID" value="AYV79087.1"/>
    <property type="molecule type" value="Genomic_DNA"/>
</dbReference>
<reference evidence="1" key="1">
    <citation type="submission" date="2018-10" db="EMBL/GenBank/DDBJ databases">
        <title>Hidden diversity of soil giant viruses.</title>
        <authorList>
            <person name="Schulz F."/>
            <person name="Alteio L."/>
            <person name="Goudeau D."/>
            <person name="Ryan E.M."/>
            <person name="Malmstrom R.R."/>
            <person name="Blanchard J."/>
            <person name="Woyke T."/>
        </authorList>
    </citation>
    <scope>NUCLEOTIDE SEQUENCE</scope>
    <source>
        <strain evidence="1">FNV1</strain>
    </source>
</reference>
<evidence type="ECO:0000313" key="1">
    <source>
        <dbReference type="EMBL" id="AYV79087.1"/>
    </source>
</evidence>
<sequence length="238" mass="28190">MTCETCHIYNIKERLDMSQTVQTNVTIFNRRDLIVHVTTFMQQLDIFKLCLVSCVTRKIILSSREIPLYHQIKSIPLHYLIDTYHLETSILRNNIDIIDTNPYIKSLFDQLNDNTKNHELLKQYCVCKYDQIPYAMAFSWPGYCYDTIKRGLTFDDTPCTNYYETNEGTYYAANNFRKIIQRIQNTGCNICAIRNTFLNGDCFECIHIHKFKPASDKIKSAELSYYFDNYFKRIKLDH</sequence>
<accession>A0A3G4ZW16</accession>
<name>A0A3G4ZW16_9VIRU</name>